<accession>A0A4C3G765</accession>
<keyword evidence="1" id="KW-0812">Transmembrane</keyword>
<evidence type="ECO:0000313" key="2">
    <source>
        <dbReference type="EMBL" id="EFC2249394.1"/>
    </source>
</evidence>
<proteinExistence type="predicted"/>
<evidence type="ECO:0000256" key="1">
    <source>
        <dbReference type="SAM" id="Phobius"/>
    </source>
</evidence>
<organism evidence="2 3">
    <name type="scientific">Escherichia coli</name>
    <dbReference type="NCBI Taxonomy" id="562"/>
    <lineage>
        <taxon>Bacteria</taxon>
        <taxon>Pseudomonadati</taxon>
        <taxon>Pseudomonadota</taxon>
        <taxon>Gammaproteobacteria</taxon>
        <taxon>Enterobacterales</taxon>
        <taxon>Enterobacteriaceae</taxon>
        <taxon>Escherichia</taxon>
    </lineage>
</organism>
<gene>
    <name evidence="2" type="ORF">E5H86_27300</name>
</gene>
<sequence>MIFFIKLLVCSCIFCVSAYFLVGGMVSFIICITTGNFLIPDGQVVRSIIWGCITGAVITFIVMFFNLMDRLSSRKKTRSDYE</sequence>
<feature type="transmembrane region" description="Helical" evidence="1">
    <location>
        <begin position="7"/>
        <end position="35"/>
    </location>
</feature>
<comment type="caution">
    <text evidence="2">The sequence shown here is derived from an EMBL/GenBank/DDBJ whole genome shotgun (WGS) entry which is preliminary data.</text>
</comment>
<dbReference type="AlphaFoldDB" id="A0A4C3G765"/>
<keyword evidence="1" id="KW-1133">Transmembrane helix</keyword>
<evidence type="ECO:0000313" key="3">
    <source>
        <dbReference type="Proteomes" id="UP000531916"/>
    </source>
</evidence>
<keyword evidence="1" id="KW-0472">Membrane</keyword>
<feature type="transmembrane region" description="Helical" evidence="1">
    <location>
        <begin position="47"/>
        <end position="68"/>
    </location>
</feature>
<name>A0A4C3G765_ECOLX</name>
<dbReference type="Proteomes" id="UP000531916">
    <property type="component" value="Unassembled WGS sequence"/>
</dbReference>
<dbReference type="EMBL" id="AASEPP010000093">
    <property type="protein sequence ID" value="EFC2249394.1"/>
    <property type="molecule type" value="Genomic_DNA"/>
</dbReference>
<reference evidence="2 3" key="1">
    <citation type="submission" date="2019-04" db="EMBL/GenBank/DDBJ databases">
        <authorList>
            <consortium name="NARMS: The National Antimicrobial Resistance Monitoring System"/>
        </authorList>
    </citation>
    <scope>NUCLEOTIDE SEQUENCE [LARGE SCALE GENOMIC DNA]</scope>
    <source>
        <strain evidence="2 3">FSIS11919500</strain>
    </source>
</reference>
<protein>
    <submittedName>
        <fullName evidence="2">Uncharacterized protein</fullName>
    </submittedName>
</protein>